<proteinExistence type="predicted"/>
<name>A0ACC0TN73_POPTR</name>
<evidence type="ECO:0000313" key="1">
    <source>
        <dbReference type="EMBL" id="KAI9403042.1"/>
    </source>
</evidence>
<reference evidence="1 2" key="1">
    <citation type="journal article" date="2006" name="Science">
        <title>The genome of black cottonwood, Populus trichocarpa (Torr. &amp; Gray).</title>
        <authorList>
            <person name="Tuskan G.A."/>
            <person name="Difazio S."/>
            <person name="Jansson S."/>
            <person name="Bohlmann J."/>
            <person name="Grigoriev I."/>
            <person name="Hellsten U."/>
            <person name="Putnam N."/>
            <person name="Ralph S."/>
            <person name="Rombauts S."/>
            <person name="Salamov A."/>
            <person name="Schein J."/>
            <person name="Sterck L."/>
            <person name="Aerts A."/>
            <person name="Bhalerao R.R."/>
            <person name="Bhalerao R.P."/>
            <person name="Blaudez D."/>
            <person name="Boerjan W."/>
            <person name="Brun A."/>
            <person name="Brunner A."/>
            <person name="Busov V."/>
            <person name="Campbell M."/>
            <person name="Carlson J."/>
            <person name="Chalot M."/>
            <person name="Chapman J."/>
            <person name="Chen G.L."/>
            <person name="Cooper D."/>
            <person name="Coutinho P.M."/>
            <person name="Couturier J."/>
            <person name="Covert S."/>
            <person name="Cronk Q."/>
            <person name="Cunningham R."/>
            <person name="Davis J."/>
            <person name="Degroeve S."/>
            <person name="Dejardin A."/>
            <person name="Depamphilis C."/>
            <person name="Detter J."/>
            <person name="Dirks B."/>
            <person name="Dubchak I."/>
            <person name="Duplessis S."/>
            <person name="Ehlting J."/>
            <person name="Ellis B."/>
            <person name="Gendler K."/>
            <person name="Goodstein D."/>
            <person name="Gribskov M."/>
            <person name="Grimwood J."/>
            <person name="Groover A."/>
            <person name="Gunter L."/>
            <person name="Hamberger B."/>
            <person name="Heinze B."/>
            <person name="Helariutta Y."/>
            <person name="Henrissat B."/>
            <person name="Holligan D."/>
            <person name="Holt R."/>
            <person name="Huang W."/>
            <person name="Islam-Faridi N."/>
            <person name="Jones S."/>
            <person name="Jones-Rhoades M."/>
            <person name="Jorgensen R."/>
            <person name="Joshi C."/>
            <person name="Kangasjarvi J."/>
            <person name="Karlsson J."/>
            <person name="Kelleher C."/>
            <person name="Kirkpatrick R."/>
            <person name="Kirst M."/>
            <person name="Kohler A."/>
            <person name="Kalluri U."/>
            <person name="Larimer F."/>
            <person name="Leebens-Mack J."/>
            <person name="Leple J.C."/>
            <person name="Locascio P."/>
            <person name="Lou Y."/>
            <person name="Lucas S."/>
            <person name="Martin F."/>
            <person name="Montanini B."/>
            <person name="Napoli C."/>
            <person name="Nelson D.R."/>
            <person name="Nelson C."/>
            <person name="Nieminen K."/>
            <person name="Nilsson O."/>
            <person name="Pereda V."/>
            <person name="Peter G."/>
            <person name="Philippe R."/>
            <person name="Pilate G."/>
            <person name="Poliakov A."/>
            <person name="Razumovskaya J."/>
            <person name="Richardson P."/>
            <person name="Rinaldi C."/>
            <person name="Ritland K."/>
            <person name="Rouze P."/>
            <person name="Ryaboy D."/>
            <person name="Schmutz J."/>
            <person name="Schrader J."/>
            <person name="Segerman B."/>
            <person name="Shin H."/>
            <person name="Siddiqui A."/>
            <person name="Sterky F."/>
            <person name="Terry A."/>
            <person name="Tsai C.J."/>
            <person name="Uberbacher E."/>
            <person name="Unneberg P."/>
            <person name="Vahala J."/>
            <person name="Wall K."/>
            <person name="Wessler S."/>
            <person name="Yang G."/>
            <person name="Yin T."/>
            <person name="Douglas C."/>
            <person name="Marra M."/>
            <person name="Sandberg G."/>
            <person name="Van de Peer Y."/>
            <person name="Rokhsar D."/>
        </authorList>
    </citation>
    <scope>NUCLEOTIDE SEQUENCE [LARGE SCALE GENOMIC DNA]</scope>
    <source>
        <strain evidence="2">cv. Nisqually</strain>
    </source>
</reference>
<comment type="caution">
    <text evidence="1">The sequence shown here is derived from an EMBL/GenBank/DDBJ whole genome shotgun (WGS) entry which is preliminary data.</text>
</comment>
<evidence type="ECO:0000313" key="2">
    <source>
        <dbReference type="Proteomes" id="UP000006729"/>
    </source>
</evidence>
<organism evidence="1 2">
    <name type="scientific">Populus trichocarpa</name>
    <name type="common">Western balsam poplar</name>
    <name type="synonym">Populus balsamifera subsp. trichocarpa</name>
    <dbReference type="NCBI Taxonomy" id="3694"/>
    <lineage>
        <taxon>Eukaryota</taxon>
        <taxon>Viridiplantae</taxon>
        <taxon>Streptophyta</taxon>
        <taxon>Embryophyta</taxon>
        <taxon>Tracheophyta</taxon>
        <taxon>Spermatophyta</taxon>
        <taxon>Magnoliopsida</taxon>
        <taxon>eudicotyledons</taxon>
        <taxon>Gunneridae</taxon>
        <taxon>Pentapetalae</taxon>
        <taxon>rosids</taxon>
        <taxon>fabids</taxon>
        <taxon>Malpighiales</taxon>
        <taxon>Salicaceae</taxon>
        <taxon>Saliceae</taxon>
        <taxon>Populus</taxon>
    </lineage>
</organism>
<keyword evidence="2" id="KW-1185">Reference proteome</keyword>
<accession>A0ACC0TN73</accession>
<dbReference type="Proteomes" id="UP000006729">
    <property type="component" value="Chromosome 1"/>
</dbReference>
<sequence length="180" mass="20809">MHIFFLVFSMPRRGSILDSRSDRSRSFQTSSRLNNKGSMFHHPVYHNSKKYYIPTLGSTHPPQHDYGRVDAYQYCEGFRFQDLFLTQGGFSRDNQLAYEGHNSYRSYERVDDDDGDTYDGDIDNDANIKDEDEGNSNNERGVCDEDQDSIPSNNGSTSSPYNYDRRVKRKGFDTPMDPII</sequence>
<protein>
    <submittedName>
        <fullName evidence="1">Uncharacterized protein</fullName>
    </submittedName>
</protein>
<dbReference type="EMBL" id="CM009290">
    <property type="protein sequence ID" value="KAI9403042.1"/>
    <property type="molecule type" value="Genomic_DNA"/>
</dbReference>
<gene>
    <name evidence="1" type="ORF">POPTR_001G360950v4</name>
</gene>